<dbReference type="Gene3D" id="3.40.630.10">
    <property type="entry name" value="Zn peptidases"/>
    <property type="match status" value="1"/>
</dbReference>
<sequence length="850" mass="95811">MRKIRLVLSLCLFSSIAFSQTDISYFLPENTTYNSSIPTPKEILGFELGDWHVSHDQVVMYMKALAQASDRVIIQEIGRTYEKRPQINVIISSPENLKNLEKIKAERKKLRLANLNINIENMPAVVFAGYGVHGNEASTTNASLLAAYHYAAAQELKTDLEKIVIIIDPSLNPDGYSRFASWINANKSYHFLEDPAQRGLHEPWPSARTNHYWYDLNKDWLPLEQVESRNRVAVFQDWLPNVQLDFHEISSNITYSLNQNIPFVYHPLIPDKVQDMKRKIRDYNKSMLDSVGLQGHSQDYLDNFYYGKGATYADIQGSVGLFLEQAYSRSQRQEQVLGIGTFENNIRNHFTSTVSSIKATMEMRKELNSYLKEFYAEAKKEANNDTNKAYIFGSSKDGHSATSLATMITHHGINVFTLNEDIIVNSVPFEKNKSFIVPLTQPQYRLIKGIFEENTSLQDSIFQDITAWTMPMAYNLKSMALSSRILNLASVELIDKDHAQVKGELIGDAEANAFAFEWNEYLAPKATYELMRKNYSVGVNHQELEISKDLKFDRGAIVISKVGADSSTVANYEDLKEVAEKYGIDIHAITTETSDDENTNIISLDLLQTPKVALLVEEGVDGQEAGEIWHLLDQKLGIPLTLFPIGNLDEADLSRYNIIIMPSGDYEQMSGPAVESLKEWISTGGLLIGRGEALVWLNHHKLANFSFKPMPPIVNNDSTSYADYNAALGARMTTGAIFHAQLDRSHPLAYGYETDDIYTFRDNNLFMIPNKNSLSNPVIYTDNSIASGYVHPSNLGLINESAIVQINKLGEGRIIGFVDNPNFRGFWRGTSKLFINALFFGHTIELGTGR</sequence>
<dbReference type="EMBL" id="JBHSAV010000005">
    <property type="protein sequence ID" value="MFC3975473.1"/>
    <property type="molecule type" value="Genomic_DNA"/>
</dbReference>
<keyword evidence="3" id="KW-0121">Carboxypeptidase</keyword>
<dbReference type="RefSeq" id="WP_241297513.1">
    <property type="nucleotide sequence ID" value="NZ_JAKZGR010000022.1"/>
</dbReference>
<accession>A0ABV8EK23</accession>
<evidence type="ECO:0000313" key="4">
    <source>
        <dbReference type="Proteomes" id="UP001595766"/>
    </source>
</evidence>
<dbReference type="GO" id="GO:0004180">
    <property type="term" value="F:carboxypeptidase activity"/>
    <property type="evidence" value="ECO:0007669"/>
    <property type="project" value="UniProtKB-KW"/>
</dbReference>
<dbReference type="Proteomes" id="UP001595766">
    <property type="component" value="Unassembled WGS sequence"/>
</dbReference>
<dbReference type="SMART" id="SM00631">
    <property type="entry name" value="Zn_pept"/>
    <property type="match status" value="1"/>
</dbReference>
<dbReference type="SUPFAM" id="SSF52317">
    <property type="entry name" value="Class I glutamine amidotransferase-like"/>
    <property type="match status" value="1"/>
</dbReference>
<organism evidence="3 4">
    <name type="scientific">Belliella kenyensis</name>
    <dbReference type="NCBI Taxonomy" id="1472724"/>
    <lineage>
        <taxon>Bacteria</taxon>
        <taxon>Pseudomonadati</taxon>
        <taxon>Bacteroidota</taxon>
        <taxon>Cytophagia</taxon>
        <taxon>Cytophagales</taxon>
        <taxon>Cyclobacteriaceae</taxon>
        <taxon>Belliella</taxon>
    </lineage>
</organism>
<evidence type="ECO:0000259" key="2">
    <source>
        <dbReference type="SMART" id="SM00631"/>
    </source>
</evidence>
<comment type="caution">
    <text evidence="3">The sequence shown here is derived from an EMBL/GenBank/DDBJ whole genome shotgun (WGS) entry which is preliminary data.</text>
</comment>
<keyword evidence="3" id="KW-0645">Protease</keyword>
<feature type="chain" id="PRO_5045730866" evidence="1">
    <location>
        <begin position="20"/>
        <end position="850"/>
    </location>
</feature>
<keyword evidence="3" id="KW-0378">Hydrolase</keyword>
<dbReference type="InterPro" id="IPR029062">
    <property type="entry name" value="Class_I_gatase-like"/>
</dbReference>
<protein>
    <submittedName>
        <fullName evidence="3">M14 family zinc carboxypeptidase</fullName>
    </submittedName>
</protein>
<evidence type="ECO:0000256" key="1">
    <source>
        <dbReference type="SAM" id="SignalP"/>
    </source>
</evidence>
<gene>
    <name evidence="3" type="ORF">ACFOUP_03695</name>
</gene>
<evidence type="ECO:0000313" key="3">
    <source>
        <dbReference type="EMBL" id="MFC3975473.1"/>
    </source>
</evidence>
<dbReference type="Pfam" id="PF00246">
    <property type="entry name" value="Peptidase_M14"/>
    <property type="match status" value="1"/>
</dbReference>
<name>A0ABV8EK23_9BACT</name>
<proteinExistence type="predicted"/>
<dbReference type="InterPro" id="IPR000834">
    <property type="entry name" value="Peptidase_M14"/>
</dbReference>
<keyword evidence="4" id="KW-1185">Reference proteome</keyword>
<feature type="domain" description="Peptidase M14" evidence="2">
    <location>
        <begin position="52"/>
        <end position="334"/>
    </location>
</feature>
<reference evidence="4" key="1">
    <citation type="journal article" date="2019" name="Int. J. Syst. Evol. Microbiol.">
        <title>The Global Catalogue of Microorganisms (GCM) 10K type strain sequencing project: providing services to taxonomists for standard genome sequencing and annotation.</title>
        <authorList>
            <consortium name="The Broad Institute Genomics Platform"/>
            <consortium name="The Broad Institute Genome Sequencing Center for Infectious Disease"/>
            <person name="Wu L."/>
            <person name="Ma J."/>
        </authorList>
    </citation>
    <scope>NUCLEOTIDE SEQUENCE [LARGE SCALE GENOMIC DNA]</scope>
    <source>
        <strain evidence="4">CECT 8551</strain>
    </source>
</reference>
<dbReference type="SUPFAM" id="SSF53187">
    <property type="entry name" value="Zn-dependent exopeptidases"/>
    <property type="match status" value="1"/>
</dbReference>
<keyword evidence="1" id="KW-0732">Signal</keyword>
<dbReference type="CDD" id="cd03143">
    <property type="entry name" value="A4_beta-galactosidase_middle_domain"/>
    <property type="match status" value="1"/>
</dbReference>
<feature type="signal peptide" evidence="1">
    <location>
        <begin position="1"/>
        <end position="19"/>
    </location>
</feature>